<dbReference type="Gene3D" id="2.30.180.10">
    <property type="entry name" value="FAS1 domain"/>
    <property type="match status" value="1"/>
</dbReference>
<dbReference type="SUPFAM" id="SSF82153">
    <property type="entry name" value="FAS1 domain"/>
    <property type="match status" value="3"/>
</dbReference>
<evidence type="ECO:0000313" key="1">
    <source>
        <dbReference type="EMBL" id="KAA4624680.1"/>
    </source>
</evidence>
<proteinExistence type="predicted"/>
<comment type="caution">
    <text evidence="1">The sequence shown here is derived from an EMBL/GenBank/DDBJ whole genome shotgun (WGS) entry which is preliminary data.</text>
</comment>
<dbReference type="InterPro" id="IPR000782">
    <property type="entry name" value="FAS1_domain"/>
</dbReference>
<reference evidence="1 2" key="1">
    <citation type="journal article" date="2019" name="Nat. Med.">
        <title>A library of human gut bacterial isolates paired with longitudinal multiomics data enables mechanistic microbiome research.</title>
        <authorList>
            <person name="Poyet M."/>
            <person name="Groussin M."/>
            <person name="Gibbons S.M."/>
            <person name="Avila-Pacheco J."/>
            <person name="Jiang X."/>
            <person name="Kearney S.M."/>
            <person name="Perrotta A.R."/>
            <person name="Berdy B."/>
            <person name="Zhao S."/>
            <person name="Lieberman T.D."/>
            <person name="Swanson P.K."/>
            <person name="Smith M."/>
            <person name="Roesemann S."/>
            <person name="Alexander J.E."/>
            <person name="Rich S.A."/>
            <person name="Livny J."/>
            <person name="Vlamakis H."/>
            <person name="Clish C."/>
            <person name="Bullock K."/>
            <person name="Deik A."/>
            <person name="Scott J."/>
            <person name="Pierce K.A."/>
            <person name="Xavier R.J."/>
            <person name="Alm E.J."/>
        </authorList>
    </citation>
    <scope>NUCLEOTIDE SEQUENCE [LARGE SCALE GENOMIC DNA]</scope>
    <source>
        <strain evidence="1 2">BIOML-A15</strain>
    </source>
</reference>
<accession>A0A5M5DMM7</accession>
<dbReference type="EMBL" id="VWFP01000017">
    <property type="protein sequence ID" value="KAA4624680.1"/>
    <property type="molecule type" value="Genomic_DNA"/>
</dbReference>
<dbReference type="PANTHER" id="PTHR10900:SF77">
    <property type="entry name" value="FI19380P1"/>
    <property type="match status" value="1"/>
</dbReference>
<gene>
    <name evidence="1" type="ORF">F3B90_17010</name>
</gene>
<dbReference type="AlphaFoldDB" id="A0A5M5DMM7"/>
<dbReference type="PROSITE" id="PS50213">
    <property type="entry name" value="FAS1"/>
    <property type="match status" value="1"/>
</dbReference>
<dbReference type="PANTHER" id="PTHR10900">
    <property type="entry name" value="PERIOSTIN-RELATED"/>
    <property type="match status" value="1"/>
</dbReference>
<sequence>MDEHYEKPAWLKGSAWEVLANEYEGRYSIFLEAAELAGFRPVLEGKGLATVMAPDNDAFTVYLEKEGYASVRDIPVDDLEKLIGFHLVYYSYNKSDLENYRPTSDIVDEEEDTGLQPGMYYKFRTRSSSPASLGVDPATNELVTVYHLERFVPVFSHYMFASKGIDAKKNYEYFYPASVWTGDAGFNVSNASVNDYQIIANNGYIYAINQVLEPLETIYTIMKDKKEYSKFLDFYNSFSTFTYDEQLTADFAKGMGVDKLYLFKHEASGLPNIALEWPVSNYRLIPTLASESYSVFAPTNKALEEFFTRFWKQNGYNYLEDVDPLIIKILILQYIYSGAIVFPDEVQKITNDYGTSYNFDPYNVKDKSICVNGSFYGLDEIDTPPIFNSVIGPAFSHKDYRCFLYALDGAEGLLKTYSSLATKYTMLIPDDATFKASDMEVLKTTSGTYALMEPAETESGMGPVGTAKLQRLINVHTVSGEVALPAHGTKVYTSQNASTYWFIKDGKITTNAIFNGVLGMSGNDFSSLFSPLEEITNNGEPWSNGKSYVYKSNRGLFDIDGADAGENYRGMKAALATCVESKYPYFVFAQLLKQAGMVNGTDLPDFQGRAIAFIPTNEVLVQAMAEGKIPGVKNASVDLSQAEPVLEGTFEPQVLKKYLKNYFLITRYAPEVTSCPYIGSTTWKTGTYRNANDNNIIYTDNGETLSVQLDGTSRVCSVVPTYYYFPFAYNDGGFHLIDSVF</sequence>
<dbReference type="Pfam" id="PF02469">
    <property type="entry name" value="Fasciclin"/>
    <property type="match status" value="1"/>
</dbReference>
<evidence type="ECO:0000313" key="2">
    <source>
        <dbReference type="Proteomes" id="UP000424805"/>
    </source>
</evidence>
<name>A0A5M5DMM7_BACOV</name>
<dbReference type="Proteomes" id="UP000424805">
    <property type="component" value="Unassembled WGS sequence"/>
</dbReference>
<organism evidence="1 2">
    <name type="scientific">Bacteroides ovatus</name>
    <dbReference type="NCBI Taxonomy" id="28116"/>
    <lineage>
        <taxon>Bacteria</taxon>
        <taxon>Pseudomonadati</taxon>
        <taxon>Bacteroidota</taxon>
        <taxon>Bacteroidia</taxon>
        <taxon>Bacteroidales</taxon>
        <taxon>Bacteroidaceae</taxon>
        <taxon>Bacteroides</taxon>
    </lineage>
</organism>
<protein>
    <submittedName>
        <fullName evidence="1">Fasciclin</fullName>
    </submittedName>
</protein>
<dbReference type="InterPro" id="IPR036378">
    <property type="entry name" value="FAS1_dom_sf"/>
</dbReference>
<dbReference type="InterPro" id="IPR050904">
    <property type="entry name" value="Adhesion/Biosynth-related"/>
</dbReference>